<keyword evidence="4 9" id="KW-0812">Transmembrane</keyword>
<dbReference type="Gene3D" id="3.40.1710.10">
    <property type="entry name" value="abc type-2 transporter like domain"/>
    <property type="match status" value="1"/>
</dbReference>
<keyword evidence="6 9" id="KW-0472">Membrane</keyword>
<dbReference type="EMBL" id="SRJD01000002">
    <property type="protein sequence ID" value="TGA99993.1"/>
    <property type="molecule type" value="Genomic_DNA"/>
</dbReference>
<evidence type="ECO:0000256" key="7">
    <source>
        <dbReference type="SAM" id="Coils"/>
    </source>
</evidence>
<reference evidence="10 11" key="1">
    <citation type="journal article" date="2015" name="Int. J. Syst. Evol. Microbiol.">
        <title>Sporolactobacillus shoreae sp. nov. and Sporolactobacillus spathodeae sp. nov., two spore-forming lactic acid bacteria isolated from tree barks in Thailand.</title>
        <authorList>
            <person name="Thamacharoensuk T."/>
            <person name="Kitahara M."/>
            <person name="Ohkuma M."/>
            <person name="Thongchul N."/>
            <person name="Tanasupawat S."/>
        </authorList>
    </citation>
    <scope>NUCLEOTIDE SEQUENCE [LARGE SCALE GENOMIC DNA]</scope>
    <source>
        <strain evidence="10 11">BK92</strain>
    </source>
</reference>
<sequence>MNGKIIDRLKKWGSLAVIFIVIVCISGALPNYLTPPKAQPQQTANKNSSKTLVPAAPQTGALAIVNEDQGADVNGQRLNLGNQIVPLFSSGDDYNWETVSRSAADTGLKQGTYQAAIYIPSNFTSNIFTYTNSQPKAAVISYSANPKLTAEDAAKIQTEMQKVKGTLNQQFSKIYWRIISDKLSYIRGNFTDVVNKDKQYLQAMSDFYKPSSQNMAQVFSAQLNQINTLLAETKQSSSDAASQQTTLTDTKNQVNQQLDALNKLSDQLNQQIQSLQKTRDTNKQLVDDATTQSQDSLNKLLSAFNDGMVNPLNTAVTITDPLSAEGEFESLRSYYNSDNNKQYLANKSNIIALSTVISNYLVADTADPNYQNSLAQQSSTVNGDLTAQQTSDDNAYLALYKLYSSLLNYETGLESSATNSVDTSISSLNDAYDNLKLDPTRSDPIYPNHSEQDVSDLQDDIKKLSSYSVFQNDLGDVKGPLLSTTDLKKTYEQVSLNTFFDALGETKVALTNYETIFSNAPPNPDPTVSSTLDHSNFNQADTDIGNITSSTTKNLNTVLTDLTGENGITAYLSRVNPDDILKNMDSTSTAIQKKYDMDEATYSNALSDQHTALVALEKNLTSNMTDTQQQVASIAKPLVLTAPDPTFASVDNGFALSFKSNTFDQLNTIDQGLQNVSDNESAILKDSQNVQSLVNGVQSGANQLTGSWGQNLNATAELGSTISQTLGNTGEPGNRNQGAYQQLASPVNLAGLQLGNPNNAAQNQDQNAASTDTTPAAPVTQPFLTLLAVLIASILTGYFSYHYRNLSRTANALISAALALITSGVIIAYGVAQYGLEGGAVIMWSLFTIGLIAVISAWVREAYQLSEIVGVLLIATLVVYFTLPLLKNSMDRFAYQNPASDVYLAIAYGPDYAPFLKGIVAVLLLVIPVLAVIGIRAMIRHVREEKANETETF</sequence>
<evidence type="ECO:0000313" key="11">
    <source>
        <dbReference type="Proteomes" id="UP000298347"/>
    </source>
</evidence>
<accession>A0A4Z0GTX2</accession>
<keyword evidence="7" id="KW-0175">Coiled coil</keyword>
<dbReference type="NCBIfam" id="TIGR03929">
    <property type="entry name" value="T7_esaA_Nterm"/>
    <property type="match status" value="1"/>
</dbReference>
<dbReference type="PANTHER" id="PTHR30294">
    <property type="entry name" value="MEMBRANE COMPONENT OF ABC TRANSPORTER YHHJ-RELATED"/>
    <property type="match status" value="1"/>
</dbReference>
<evidence type="ECO:0000256" key="2">
    <source>
        <dbReference type="ARBA" id="ARBA00008338"/>
    </source>
</evidence>
<feature type="coiled-coil region" evidence="7">
    <location>
        <begin position="247"/>
        <end position="285"/>
    </location>
</feature>
<keyword evidence="11" id="KW-1185">Reference proteome</keyword>
<feature type="transmembrane region" description="Helical" evidence="9">
    <location>
        <begin position="865"/>
        <end position="883"/>
    </location>
</feature>
<name>A0A4Z0GTX2_9BACL</name>
<gene>
    <name evidence="10" type="primary">esaA</name>
    <name evidence="10" type="ORF">E4665_03325</name>
</gene>
<evidence type="ECO:0000256" key="5">
    <source>
        <dbReference type="ARBA" id="ARBA00022989"/>
    </source>
</evidence>
<organism evidence="10 11">
    <name type="scientific">Sporolactobacillus shoreae</name>
    <dbReference type="NCBI Taxonomy" id="1465501"/>
    <lineage>
        <taxon>Bacteria</taxon>
        <taxon>Bacillati</taxon>
        <taxon>Bacillota</taxon>
        <taxon>Bacilli</taxon>
        <taxon>Bacillales</taxon>
        <taxon>Sporolactobacillaceae</taxon>
        <taxon>Sporolactobacillus</taxon>
    </lineage>
</organism>
<keyword evidence="5 9" id="KW-1133">Transmembrane helix</keyword>
<evidence type="ECO:0000313" key="10">
    <source>
        <dbReference type="EMBL" id="TGA99993.1"/>
    </source>
</evidence>
<dbReference type="Proteomes" id="UP000298347">
    <property type="component" value="Unassembled WGS sequence"/>
</dbReference>
<dbReference type="InterPro" id="IPR051449">
    <property type="entry name" value="ABC-2_transporter_component"/>
</dbReference>
<dbReference type="GO" id="GO:0005886">
    <property type="term" value="C:plasma membrane"/>
    <property type="evidence" value="ECO:0007669"/>
    <property type="project" value="UniProtKB-SubCell"/>
</dbReference>
<evidence type="ECO:0000256" key="8">
    <source>
        <dbReference type="SAM" id="MobiDB-lite"/>
    </source>
</evidence>
<dbReference type="InterPro" id="IPR023838">
    <property type="entry name" value="T7SS_EsaA"/>
</dbReference>
<dbReference type="AlphaFoldDB" id="A0A4Z0GTX2"/>
<evidence type="ECO:0000256" key="4">
    <source>
        <dbReference type="ARBA" id="ARBA00022692"/>
    </source>
</evidence>
<comment type="similarity">
    <text evidence="2">Belongs to the EsaA family.</text>
</comment>
<feature type="region of interest" description="Disordered" evidence="8">
    <location>
        <begin position="755"/>
        <end position="774"/>
    </location>
</feature>
<protein>
    <submittedName>
        <fullName evidence="10">Type VII secretion protein EsaA</fullName>
    </submittedName>
</protein>
<keyword evidence="3" id="KW-1003">Cell membrane</keyword>
<feature type="transmembrane region" description="Helical" evidence="9">
    <location>
        <begin position="813"/>
        <end position="832"/>
    </location>
</feature>
<feature type="transmembrane region" description="Helical" evidence="9">
    <location>
        <begin position="783"/>
        <end position="801"/>
    </location>
</feature>
<comment type="caution">
    <text evidence="10">The sequence shown here is derived from an EMBL/GenBank/DDBJ whole genome shotgun (WGS) entry which is preliminary data.</text>
</comment>
<proteinExistence type="inferred from homology"/>
<dbReference type="OrthoDB" id="4974788at2"/>
<dbReference type="RefSeq" id="WP_135347388.1">
    <property type="nucleotide sequence ID" value="NZ_SRJD01000002.1"/>
</dbReference>
<evidence type="ECO:0000256" key="6">
    <source>
        <dbReference type="ARBA" id="ARBA00023136"/>
    </source>
</evidence>
<feature type="transmembrane region" description="Helical" evidence="9">
    <location>
        <begin position="918"/>
        <end position="939"/>
    </location>
</feature>
<comment type="subcellular location">
    <subcellularLocation>
        <location evidence="1">Cell membrane</location>
        <topology evidence="1">Multi-pass membrane protein</topology>
    </subcellularLocation>
</comment>
<feature type="transmembrane region" description="Helical" evidence="9">
    <location>
        <begin position="12"/>
        <end position="33"/>
    </location>
</feature>
<feature type="transmembrane region" description="Helical" evidence="9">
    <location>
        <begin position="838"/>
        <end position="858"/>
    </location>
</feature>
<feature type="compositionally biased region" description="Low complexity" evidence="8">
    <location>
        <begin position="758"/>
        <end position="769"/>
    </location>
</feature>
<evidence type="ECO:0000256" key="9">
    <source>
        <dbReference type="SAM" id="Phobius"/>
    </source>
</evidence>
<evidence type="ECO:0000256" key="3">
    <source>
        <dbReference type="ARBA" id="ARBA00022475"/>
    </source>
</evidence>
<dbReference type="PANTHER" id="PTHR30294:SF29">
    <property type="entry name" value="MULTIDRUG ABC TRANSPORTER PERMEASE YBHS-RELATED"/>
    <property type="match status" value="1"/>
</dbReference>
<evidence type="ECO:0000256" key="1">
    <source>
        <dbReference type="ARBA" id="ARBA00004651"/>
    </source>
</evidence>